<proteinExistence type="predicted"/>
<keyword evidence="3" id="KW-1185">Reference proteome</keyword>
<dbReference type="InterPro" id="IPR036291">
    <property type="entry name" value="NAD(P)-bd_dom_sf"/>
</dbReference>
<dbReference type="AlphaFoldDB" id="A0A918XW10"/>
<evidence type="ECO:0000313" key="3">
    <source>
        <dbReference type="Proteomes" id="UP000630353"/>
    </source>
</evidence>
<dbReference type="Proteomes" id="UP000630353">
    <property type="component" value="Unassembled WGS sequence"/>
</dbReference>
<comment type="caution">
    <text evidence="2">The sequence shown here is derived from an EMBL/GenBank/DDBJ whole genome shotgun (WGS) entry which is preliminary data.</text>
</comment>
<dbReference type="GO" id="GO:0005737">
    <property type="term" value="C:cytoplasm"/>
    <property type="evidence" value="ECO:0007669"/>
    <property type="project" value="TreeGrafter"/>
</dbReference>
<name>A0A918XW10_9PROT</name>
<organism evidence="2 3">
    <name type="scientific">Thalassobaculum fulvum</name>
    <dbReference type="NCBI Taxonomy" id="1633335"/>
    <lineage>
        <taxon>Bacteria</taxon>
        <taxon>Pseudomonadati</taxon>
        <taxon>Pseudomonadota</taxon>
        <taxon>Alphaproteobacteria</taxon>
        <taxon>Rhodospirillales</taxon>
        <taxon>Thalassobaculaceae</taxon>
        <taxon>Thalassobaculum</taxon>
    </lineage>
</organism>
<dbReference type="Gene3D" id="3.40.50.720">
    <property type="entry name" value="NAD(P)-binding Rossmann-like Domain"/>
    <property type="match status" value="1"/>
</dbReference>
<dbReference type="RefSeq" id="WP_189992657.1">
    <property type="nucleotide sequence ID" value="NZ_BMZS01000009.1"/>
</dbReference>
<accession>A0A918XW10</accession>
<reference evidence="2" key="2">
    <citation type="submission" date="2020-09" db="EMBL/GenBank/DDBJ databases">
        <authorList>
            <person name="Sun Q."/>
            <person name="Kim S."/>
        </authorList>
    </citation>
    <scope>NUCLEOTIDE SEQUENCE</scope>
    <source>
        <strain evidence="2">KCTC 42651</strain>
    </source>
</reference>
<dbReference type="CDD" id="cd08946">
    <property type="entry name" value="SDR_e"/>
    <property type="match status" value="1"/>
</dbReference>
<dbReference type="SUPFAM" id="SSF51735">
    <property type="entry name" value="NAD(P)-binding Rossmann-fold domains"/>
    <property type="match status" value="1"/>
</dbReference>
<feature type="domain" description="NAD-dependent epimerase/dehydratase" evidence="1">
    <location>
        <begin position="13"/>
        <end position="223"/>
    </location>
</feature>
<dbReference type="PANTHER" id="PTHR48079">
    <property type="entry name" value="PROTEIN YEEZ"/>
    <property type="match status" value="1"/>
</dbReference>
<evidence type="ECO:0000259" key="1">
    <source>
        <dbReference type="Pfam" id="PF01370"/>
    </source>
</evidence>
<gene>
    <name evidence="2" type="ORF">GCM10017083_38550</name>
</gene>
<dbReference type="InterPro" id="IPR051783">
    <property type="entry name" value="NAD(P)-dependent_oxidoreduct"/>
</dbReference>
<reference evidence="2" key="1">
    <citation type="journal article" date="2014" name="Int. J. Syst. Evol. Microbiol.">
        <title>Complete genome sequence of Corynebacterium casei LMG S-19264T (=DSM 44701T), isolated from a smear-ripened cheese.</title>
        <authorList>
            <consortium name="US DOE Joint Genome Institute (JGI-PGF)"/>
            <person name="Walter F."/>
            <person name="Albersmeier A."/>
            <person name="Kalinowski J."/>
            <person name="Ruckert C."/>
        </authorList>
    </citation>
    <scope>NUCLEOTIDE SEQUENCE</scope>
    <source>
        <strain evidence="2">KCTC 42651</strain>
    </source>
</reference>
<dbReference type="PANTHER" id="PTHR48079:SF6">
    <property type="entry name" value="NAD(P)-BINDING DOMAIN-CONTAINING PROTEIN-RELATED"/>
    <property type="match status" value="1"/>
</dbReference>
<sequence>MAQPRSNTIVRRVAVTGAGGFLGAWIARVLAAAGFRVTALGRTVPAGFGPDVEALGWDGTRPAPDRLSVDAVVDCAAAIPARIGDPEVLVATNAALAGGAVALAARTRAPLIYMSSQSAIGRPAVEVIDDATRPDPDTPYGRSKLAAEQAIAAAVADGRLAGAVALRLPAVIGPGCHDNFPATIAARLAAGETVPVFNPDGPYNAVVHADSVAAFVGHLLAAPPSGFRAVSLASRPPIPVRAAVEAVAAGLGVECRLDLRPAGHPSPTIDPAGAEALGFVADDTGEALTRFGAETALRIATPRPPR</sequence>
<dbReference type="EMBL" id="BMZS01000009">
    <property type="protein sequence ID" value="GHD57280.1"/>
    <property type="molecule type" value="Genomic_DNA"/>
</dbReference>
<dbReference type="InterPro" id="IPR001509">
    <property type="entry name" value="Epimerase_deHydtase"/>
</dbReference>
<dbReference type="GO" id="GO:0004029">
    <property type="term" value="F:aldehyde dehydrogenase (NAD+) activity"/>
    <property type="evidence" value="ECO:0007669"/>
    <property type="project" value="TreeGrafter"/>
</dbReference>
<protein>
    <recommendedName>
        <fullName evidence="1">NAD-dependent epimerase/dehydratase domain-containing protein</fullName>
    </recommendedName>
</protein>
<evidence type="ECO:0000313" key="2">
    <source>
        <dbReference type="EMBL" id="GHD57280.1"/>
    </source>
</evidence>
<dbReference type="Pfam" id="PF01370">
    <property type="entry name" value="Epimerase"/>
    <property type="match status" value="1"/>
</dbReference>